<evidence type="ECO:0000313" key="2">
    <source>
        <dbReference type="Proteomes" id="UP000000311"/>
    </source>
</evidence>
<keyword evidence="2" id="KW-1185">Reference proteome</keyword>
<feature type="non-terminal residue" evidence="1">
    <location>
        <position position="1"/>
    </location>
</feature>
<dbReference type="Proteomes" id="UP000000311">
    <property type="component" value="Unassembled WGS sequence"/>
</dbReference>
<accession>E2A839</accession>
<protein>
    <submittedName>
        <fullName evidence="1">Uncharacterized protein</fullName>
    </submittedName>
</protein>
<dbReference type="AlphaFoldDB" id="E2A839"/>
<sequence length="66" mass="7763">EAREKIAKVQGENVKNFNKRRKTALKYTDGDLVAIKRTQFGPGLKFRSKFLGPYRVVKVMRNDRYM</sequence>
<gene>
    <name evidence="1" type="ORF">EAG_03342</name>
</gene>
<dbReference type="InParanoid" id="E2A839"/>
<feature type="non-terminal residue" evidence="1">
    <location>
        <position position="66"/>
    </location>
</feature>
<name>E2A839_CAMFO</name>
<dbReference type="EMBL" id="GL437485">
    <property type="protein sequence ID" value="EFN70400.1"/>
    <property type="molecule type" value="Genomic_DNA"/>
</dbReference>
<evidence type="ECO:0000313" key="1">
    <source>
        <dbReference type="EMBL" id="EFN70400.1"/>
    </source>
</evidence>
<proteinExistence type="predicted"/>
<reference evidence="1 2" key="1">
    <citation type="journal article" date="2010" name="Science">
        <title>Genomic comparison of the ants Camponotus floridanus and Harpegnathos saltator.</title>
        <authorList>
            <person name="Bonasio R."/>
            <person name="Zhang G."/>
            <person name="Ye C."/>
            <person name="Mutti N.S."/>
            <person name="Fang X."/>
            <person name="Qin N."/>
            <person name="Donahue G."/>
            <person name="Yang P."/>
            <person name="Li Q."/>
            <person name="Li C."/>
            <person name="Zhang P."/>
            <person name="Huang Z."/>
            <person name="Berger S.L."/>
            <person name="Reinberg D."/>
            <person name="Wang J."/>
            <person name="Liebig J."/>
        </authorList>
    </citation>
    <scope>NUCLEOTIDE SEQUENCE [LARGE SCALE GENOMIC DNA]</scope>
    <source>
        <strain evidence="2">C129</strain>
    </source>
</reference>
<organism evidence="2">
    <name type="scientific">Camponotus floridanus</name>
    <name type="common">Florida carpenter ant</name>
    <dbReference type="NCBI Taxonomy" id="104421"/>
    <lineage>
        <taxon>Eukaryota</taxon>
        <taxon>Metazoa</taxon>
        <taxon>Ecdysozoa</taxon>
        <taxon>Arthropoda</taxon>
        <taxon>Hexapoda</taxon>
        <taxon>Insecta</taxon>
        <taxon>Pterygota</taxon>
        <taxon>Neoptera</taxon>
        <taxon>Endopterygota</taxon>
        <taxon>Hymenoptera</taxon>
        <taxon>Apocrita</taxon>
        <taxon>Aculeata</taxon>
        <taxon>Formicoidea</taxon>
        <taxon>Formicidae</taxon>
        <taxon>Formicinae</taxon>
        <taxon>Camponotus</taxon>
    </lineage>
</organism>
<dbReference type="OMA" id="EENRCTY"/>